<reference evidence="2 3" key="1">
    <citation type="journal article" date="2019" name="Syst. Appl. Microbiol.">
        <title>Polyphasic characterization of two novel Lactobacillus spp. isolated from blown salami packages: Description of Lactobacillus halodurans sp. nov. and Lactobacillus salsicarnum sp. nov.</title>
        <authorList>
            <person name="Schuster J.A."/>
            <person name="Klingl A."/>
            <person name="Vogel R.F."/>
            <person name="Ehrmann M.A."/>
        </authorList>
    </citation>
    <scope>NUCLEOTIDE SEQUENCE [LARGE SCALE GENOMIC DNA]</scope>
    <source>
        <strain evidence="2 3">TMW 1.2118</strain>
    </source>
</reference>
<sequence>MSKQFLAFDVGGTTIKYGLVDENLNISDTGKVDTKHNENGFILKQLTTITEKFQKDNYLDGVGVSTAGIVGSDGAVLYAGPTIPGYQGTAIKEELENKFKLPVFVVNDVDAALLGEKIAGVAKNVDSAYCVALGTGIGGSYLNHGILNSGSHAFANSVGYILYDEKSDTYYEQRASTLTLEKNLKPYNVSVIDAFDMAKGGMETYRNIIEDWAHEVAAGLANIVLLYDPEVLVIGGAVSQQGDFLIDMFHKHMSKMIPEGLFKTKLAIAKLTDKAQLLGAISQFV</sequence>
<dbReference type="AlphaFoldDB" id="A0A5P0ZHK0"/>
<dbReference type="InterPro" id="IPR000600">
    <property type="entry name" value="ROK"/>
</dbReference>
<dbReference type="Gene3D" id="3.30.420.40">
    <property type="match status" value="2"/>
</dbReference>
<dbReference type="Pfam" id="PF00480">
    <property type="entry name" value="ROK"/>
    <property type="match status" value="1"/>
</dbReference>
<dbReference type="EMBL" id="VDFM01000005">
    <property type="protein sequence ID" value="MQS52531.1"/>
    <property type="molecule type" value="Genomic_DNA"/>
</dbReference>
<dbReference type="RefSeq" id="WP_153382978.1">
    <property type="nucleotide sequence ID" value="NZ_VDFM01000005.1"/>
</dbReference>
<evidence type="ECO:0000313" key="2">
    <source>
        <dbReference type="EMBL" id="MQS52531.1"/>
    </source>
</evidence>
<dbReference type="Proteomes" id="UP000380386">
    <property type="component" value="Unassembled WGS sequence"/>
</dbReference>
<evidence type="ECO:0000313" key="3">
    <source>
        <dbReference type="Proteomes" id="UP000380386"/>
    </source>
</evidence>
<comment type="caution">
    <text evidence="2">The sequence shown here is derived from an EMBL/GenBank/DDBJ whole genome shotgun (WGS) entry which is preliminary data.</text>
</comment>
<dbReference type="OrthoDB" id="9795247at2"/>
<gene>
    <name evidence="2" type="ORF">FHL02_05815</name>
</gene>
<dbReference type="PANTHER" id="PTHR18964:SF165">
    <property type="entry name" value="BETA-GLUCOSIDE KINASE"/>
    <property type="match status" value="1"/>
</dbReference>
<dbReference type="PANTHER" id="PTHR18964">
    <property type="entry name" value="ROK (REPRESSOR, ORF, KINASE) FAMILY"/>
    <property type="match status" value="1"/>
</dbReference>
<organism evidence="2 3">
    <name type="scientific">Companilactobacillus mishanensis</name>
    <dbReference type="NCBI Taxonomy" id="2486008"/>
    <lineage>
        <taxon>Bacteria</taxon>
        <taxon>Bacillati</taxon>
        <taxon>Bacillota</taxon>
        <taxon>Bacilli</taxon>
        <taxon>Lactobacillales</taxon>
        <taxon>Lactobacillaceae</taxon>
        <taxon>Companilactobacillus</taxon>
    </lineage>
</organism>
<comment type="similarity">
    <text evidence="1">Belongs to the ROK (NagC/XylR) family.</text>
</comment>
<evidence type="ECO:0000256" key="1">
    <source>
        <dbReference type="ARBA" id="ARBA00006479"/>
    </source>
</evidence>
<accession>A0A5P0ZHK0</accession>
<name>A0A5P0ZHK0_9LACO</name>
<dbReference type="InterPro" id="IPR043129">
    <property type="entry name" value="ATPase_NBD"/>
</dbReference>
<protein>
    <submittedName>
        <fullName evidence="2">ROK family protein</fullName>
    </submittedName>
</protein>
<dbReference type="SUPFAM" id="SSF53067">
    <property type="entry name" value="Actin-like ATPase domain"/>
    <property type="match status" value="1"/>
</dbReference>
<proteinExistence type="inferred from homology"/>